<dbReference type="Gene3D" id="3.60.130.10">
    <property type="entry name" value="Clavaminate synthase-like"/>
    <property type="match status" value="1"/>
</dbReference>
<dbReference type="GO" id="GO:0016706">
    <property type="term" value="F:2-oxoglutarate-dependent dioxygenase activity"/>
    <property type="evidence" value="ECO:0007669"/>
    <property type="project" value="UniProtKB-ARBA"/>
</dbReference>
<dbReference type="PANTHER" id="PTHR10696">
    <property type="entry name" value="GAMMA-BUTYROBETAINE HYDROXYLASE-RELATED"/>
    <property type="match status" value="1"/>
</dbReference>
<dbReference type="Pfam" id="PF02668">
    <property type="entry name" value="TauD"/>
    <property type="match status" value="1"/>
</dbReference>
<feature type="domain" description="TauD/TfdA-like" evidence="4">
    <location>
        <begin position="38"/>
        <end position="319"/>
    </location>
</feature>
<evidence type="ECO:0000256" key="1">
    <source>
        <dbReference type="ARBA" id="ARBA00001954"/>
    </source>
</evidence>
<dbReference type="InterPro" id="IPR050411">
    <property type="entry name" value="AlphaKG_dependent_hydroxylases"/>
</dbReference>
<organism evidence="5 6">
    <name type="scientific">Paraflavitalea soli</name>
    <dbReference type="NCBI Taxonomy" id="2315862"/>
    <lineage>
        <taxon>Bacteria</taxon>
        <taxon>Pseudomonadati</taxon>
        <taxon>Bacteroidota</taxon>
        <taxon>Chitinophagia</taxon>
        <taxon>Chitinophagales</taxon>
        <taxon>Chitinophagaceae</taxon>
        <taxon>Paraflavitalea</taxon>
    </lineage>
</organism>
<protein>
    <submittedName>
        <fullName evidence="5">TauD/TfdA family dioxygenase</fullName>
    </submittedName>
</protein>
<dbReference type="InterPro" id="IPR042098">
    <property type="entry name" value="TauD-like_sf"/>
</dbReference>
<evidence type="ECO:0000313" key="6">
    <source>
        <dbReference type="Proteomes" id="UP000263900"/>
    </source>
</evidence>
<reference evidence="5 6" key="1">
    <citation type="submission" date="2018-09" db="EMBL/GenBank/DDBJ databases">
        <title>Genome sequencing of strain 6GH32-13.</title>
        <authorList>
            <person name="Weon H.-Y."/>
            <person name="Heo J."/>
            <person name="Kwon S.-W."/>
        </authorList>
    </citation>
    <scope>NUCLEOTIDE SEQUENCE [LARGE SCALE GENOMIC DNA]</scope>
    <source>
        <strain evidence="5 6">5GH32-13</strain>
    </source>
</reference>
<keyword evidence="2" id="KW-0560">Oxidoreductase</keyword>
<keyword evidence="6" id="KW-1185">Reference proteome</keyword>
<evidence type="ECO:0000256" key="2">
    <source>
        <dbReference type="ARBA" id="ARBA00023002"/>
    </source>
</evidence>
<sequence>MEIQHHTVEQVEGWSVGRLDQFEGFTSPLVVTPTAGPDLREYFEAHRPLIKEELHRSGAILFRDWRVNTAADFYEVMSAFSDQTLDYTQRTSPRSQVINKVYTSTDYPPDQEIQPHNESSYAFTWPLVIAFFCLTEPATGGETPITDNREMVKHLSQSTIELLEKKGVSYTRNMLDWLGLSWQEVYQTDDKHKVEALLKKDGIHFQWVDESHLRINWHRPAFQMHPVLQTKGWFNHAYFYHRLNQDPRLLDLVEETDLPFIIRLGDQSEITEAVYNELKQAYKAATITFPWKKGDVLILDNMLFSHARKPFTGQRKILVSMAEPVRFEQLV</sequence>
<dbReference type="EMBL" id="CP032157">
    <property type="protein sequence ID" value="AXY73685.1"/>
    <property type="molecule type" value="Genomic_DNA"/>
</dbReference>
<comment type="cofactor">
    <cofactor evidence="1">
        <name>Fe(2+)</name>
        <dbReference type="ChEBI" id="CHEBI:29033"/>
    </cofactor>
</comment>
<dbReference type="Proteomes" id="UP000263900">
    <property type="component" value="Chromosome"/>
</dbReference>
<dbReference type="GO" id="GO:0017000">
    <property type="term" value="P:antibiotic biosynthetic process"/>
    <property type="evidence" value="ECO:0007669"/>
    <property type="project" value="UniProtKB-KW"/>
</dbReference>
<proteinExistence type="predicted"/>
<keyword evidence="5" id="KW-0223">Dioxygenase</keyword>
<dbReference type="PANTHER" id="PTHR10696:SF56">
    <property type="entry name" value="TAUD_TFDA-LIKE DOMAIN-CONTAINING PROTEIN"/>
    <property type="match status" value="1"/>
</dbReference>
<dbReference type="InterPro" id="IPR003819">
    <property type="entry name" value="TauD/TfdA-like"/>
</dbReference>
<dbReference type="AlphaFoldDB" id="A0A3B7MQ30"/>
<dbReference type="RefSeq" id="WP_119049520.1">
    <property type="nucleotide sequence ID" value="NZ_CP032157.1"/>
</dbReference>
<evidence type="ECO:0000313" key="5">
    <source>
        <dbReference type="EMBL" id="AXY73685.1"/>
    </source>
</evidence>
<keyword evidence="3" id="KW-0045">Antibiotic biosynthesis</keyword>
<name>A0A3B7MQ30_9BACT</name>
<gene>
    <name evidence="5" type="ORF">D3H65_06705</name>
</gene>
<accession>A0A3B7MQ30</accession>
<evidence type="ECO:0000256" key="3">
    <source>
        <dbReference type="ARBA" id="ARBA00023194"/>
    </source>
</evidence>
<dbReference type="KEGG" id="pseg:D3H65_06705"/>
<dbReference type="OrthoDB" id="9769888at2"/>
<evidence type="ECO:0000259" key="4">
    <source>
        <dbReference type="Pfam" id="PF02668"/>
    </source>
</evidence>
<dbReference type="SUPFAM" id="SSF51197">
    <property type="entry name" value="Clavaminate synthase-like"/>
    <property type="match status" value="1"/>
</dbReference>